<feature type="compositionally biased region" description="Pro residues" evidence="1">
    <location>
        <begin position="78"/>
        <end position="90"/>
    </location>
</feature>
<reference evidence="2 3" key="1">
    <citation type="submission" date="2016-07" db="EMBL/GenBank/DDBJ databases">
        <title>Pervasive Adenine N6-methylation of Active Genes in Fungi.</title>
        <authorList>
            <consortium name="DOE Joint Genome Institute"/>
            <person name="Mondo S.J."/>
            <person name="Dannebaum R.O."/>
            <person name="Kuo R.C."/>
            <person name="Labutti K."/>
            <person name="Haridas S."/>
            <person name="Kuo A."/>
            <person name="Salamov A."/>
            <person name="Ahrendt S.R."/>
            <person name="Lipzen A."/>
            <person name="Sullivan W."/>
            <person name="Andreopoulos W.B."/>
            <person name="Clum A."/>
            <person name="Lindquist E."/>
            <person name="Daum C."/>
            <person name="Ramamoorthy G.K."/>
            <person name="Gryganskyi A."/>
            <person name="Culley D."/>
            <person name="Magnuson J.K."/>
            <person name="James T.Y."/>
            <person name="O'Malley M.A."/>
            <person name="Stajich J.E."/>
            <person name="Spatafora J.W."/>
            <person name="Visel A."/>
            <person name="Grigoriev I.V."/>
        </authorList>
    </citation>
    <scope>NUCLEOTIDE SEQUENCE [LARGE SCALE GENOMIC DNA]</scope>
    <source>
        <strain evidence="2 3">JEL800</strain>
    </source>
</reference>
<sequence length="266" mass="29140">MAEEQTNQTNISGSGSDSFDTLIAAAAEAQPLPERPRIEYGPFDFVRSPVPRLTLVVPEDVEVAPVARAPMSGRRMYGPPPGPAPRPTPVPRTTRPVLAPGPSQGPAPVTRQLIQIRPKPTKAKRQTKTNTPRQRKFSRFLVATRVILENALLPLRRNSRDHADHKRKFQLQGPSGLRHVFTADAEEETEVAVEVEVAEVEVALEDEVAEVVVPVVVQVAVNVPKKKKAASVKVENGAPRRSARIASQQAQVPRRSARLTEMNGRP</sequence>
<dbReference type="Proteomes" id="UP000193642">
    <property type="component" value="Unassembled WGS sequence"/>
</dbReference>
<comment type="caution">
    <text evidence="2">The sequence shown here is derived from an EMBL/GenBank/DDBJ whole genome shotgun (WGS) entry which is preliminary data.</text>
</comment>
<accession>A0A1Y2BHZ3</accession>
<keyword evidence="3" id="KW-1185">Reference proteome</keyword>
<evidence type="ECO:0000256" key="1">
    <source>
        <dbReference type="SAM" id="MobiDB-lite"/>
    </source>
</evidence>
<name>A0A1Y2BHZ3_9FUNG</name>
<dbReference type="EMBL" id="MCGO01000063">
    <property type="protein sequence ID" value="ORY34409.1"/>
    <property type="molecule type" value="Genomic_DNA"/>
</dbReference>
<protein>
    <submittedName>
        <fullName evidence="2">Uncharacterized protein</fullName>
    </submittedName>
</protein>
<dbReference type="OrthoDB" id="10419263at2759"/>
<feature type="compositionally biased region" description="Low complexity" evidence="1">
    <location>
        <begin position="91"/>
        <end position="100"/>
    </location>
</feature>
<feature type="region of interest" description="Disordered" evidence="1">
    <location>
        <begin position="71"/>
        <end position="108"/>
    </location>
</feature>
<organism evidence="2 3">
    <name type="scientific">Rhizoclosmatium globosum</name>
    <dbReference type="NCBI Taxonomy" id="329046"/>
    <lineage>
        <taxon>Eukaryota</taxon>
        <taxon>Fungi</taxon>
        <taxon>Fungi incertae sedis</taxon>
        <taxon>Chytridiomycota</taxon>
        <taxon>Chytridiomycota incertae sedis</taxon>
        <taxon>Chytridiomycetes</taxon>
        <taxon>Chytridiales</taxon>
        <taxon>Chytriomycetaceae</taxon>
        <taxon>Rhizoclosmatium</taxon>
    </lineage>
</organism>
<evidence type="ECO:0000313" key="3">
    <source>
        <dbReference type="Proteomes" id="UP000193642"/>
    </source>
</evidence>
<gene>
    <name evidence="2" type="ORF">BCR33DRAFT_770879</name>
</gene>
<proteinExistence type="predicted"/>
<feature type="region of interest" description="Disordered" evidence="1">
    <location>
        <begin position="228"/>
        <end position="266"/>
    </location>
</feature>
<evidence type="ECO:0000313" key="2">
    <source>
        <dbReference type="EMBL" id="ORY34409.1"/>
    </source>
</evidence>
<dbReference type="AlphaFoldDB" id="A0A1Y2BHZ3"/>